<dbReference type="GO" id="GO:0006979">
    <property type="term" value="P:response to oxidative stress"/>
    <property type="evidence" value="ECO:0007669"/>
    <property type="project" value="InterPro"/>
</dbReference>
<evidence type="ECO:0000256" key="6">
    <source>
        <dbReference type="ARBA" id="ARBA00023268"/>
    </source>
</evidence>
<evidence type="ECO:0000256" key="7">
    <source>
        <dbReference type="ARBA" id="ARBA00024679"/>
    </source>
</evidence>
<evidence type="ECO:0000256" key="2">
    <source>
        <dbReference type="ARBA" id="ARBA00007174"/>
    </source>
</evidence>
<comment type="similarity">
    <text evidence="3">In the C-terminal section; belongs to the MsrB Met sulfoxide reductase family.</text>
</comment>
<dbReference type="InterPro" id="IPR036509">
    <property type="entry name" value="Met_Sox_Rdtase_MsrA_sf"/>
</dbReference>
<dbReference type="GO" id="GO:0033743">
    <property type="term" value="F:peptide-methionine (R)-S-oxide reductase activity"/>
    <property type="evidence" value="ECO:0007669"/>
    <property type="project" value="UniProtKB-UniRule"/>
</dbReference>
<dbReference type="GO" id="GO:0030091">
    <property type="term" value="P:protein repair"/>
    <property type="evidence" value="ECO:0007669"/>
    <property type="project" value="InterPro"/>
</dbReference>
<evidence type="ECO:0000256" key="11">
    <source>
        <dbReference type="HAMAP-Rule" id="MF_01400"/>
    </source>
</evidence>
<evidence type="ECO:0000256" key="12">
    <source>
        <dbReference type="HAMAP-Rule" id="MF_01401"/>
    </source>
</evidence>
<dbReference type="SUPFAM" id="SSF51316">
    <property type="entry name" value="Mss4-like"/>
    <property type="match status" value="1"/>
</dbReference>
<evidence type="ECO:0000256" key="9">
    <source>
        <dbReference type="ARBA" id="ARBA00048488"/>
    </source>
</evidence>
<name>A0AAC9J2N5_VIRHA</name>
<keyword evidence="6" id="KW-0511">Multifunctional enzyme</keyword>
<gene>
    <name evidence="12" type="primary">msrA</name>
    <name evidence="11" type="synonym">msrB</name>
    <name evidence="14" type="ORF">BME96_10050</name>
</gene>
<evidence type="ECO:0000256" key="8">
    <source>
        <dbReference type="ARBA" id="ARBA00047806"/>
    </source>
</evidence>
<comment type="catalytic activity">
    <reaction evidence="10 12">
        <text>[thioredoxin]-disulfide + L-methionine + H2O = L-methionine (S)-S-oxide + [thioredoxin]-dithiol</text>
        <dbReference type="Rhea" id="RHEA:19993"/>
        <dbReference type="Rhea" id="RHEA-COMP:10698"/>
        <dbReference type="Rhea" id="RHEA-COMP:10700"/>
        <dbReference type="ChEBI" id="CHEBI:15377"/>
        <dbReference type="ChEBI" id="CHEBI:29950"/>
        <dbReference type="ChEBI" id="CHEBI:50058"/>
        <dbReference type="ChEBI" id="CHEBI:57844"/>
        <dbReference type="ChEBI" id="CHEBI:58772"/>
        <dbReference type="EC" id="1.8.4.11"/>
    </reaction>
</comment>
<comment type="caution">
    <text evidence="11">Lacks conserved residue(s) required for the propagation of feature annotation.</text>
</comment>
<evidence type="ECO:0000256" key="10">
    <source>
        <dbReference type="ARBA" id="ARBA00048782"/>
    </source>
</evidence>
<dbReference type="HAMAP" id="MF_01400">
    <property type="entry name" value="MsrB"/>
    <property type="match status" value="1"/>
</dbReference>
<dbReference type="AlphaFoldDB" id="A0AAC9J2N5"/>
<dbReference type="Proteomes" id="UP000182945">
    <property type="component" value="Chromosome"/>
</dbReference>
<dbReference type="PANTHER" id="PTHR10173">
    <property type="entry name" value="METHIONINE SULFOXIDE REDUCTASE"/>
    <property type="match status" value="1"/>
</dbReference>
<dbReference type="GO" id="GO:0008113">
    <property type="term" value="F:peptide-methionine (S)-S-oxide reductase activity"/>
    <property type="evidence" value="ECO:0007669"/>
    <property type="project" value="UniProtKB-UniRule"/>
</dbReference>
<accession>A0AAC9J2N5</accession>
<evidence type="ECO:0000313" key="14">
    <source>
        <dbReference type="EMBL" id="APC48494.1"/>
    </source>
</evidence>
<dbReference type="EC" id="1.8.4.12" evidence="11"/>
<proteinExistence type="inferred from homology"/>
<evidence type="ECO:0000256" key="5">
    <source>
        <dbReference type="ARBA" id="ARBA00023002"/>
    </source>
</evidence>
<reference evidence="14 15" key="1">
    <citation type="submission" date="2016-11" db="EMBL/GenBank/DDBJ databases">
        <title>Complete genome sequencing of Virgibacillus halodenitrificans PDB-F2.</title>
        <authorList>
            <person name="Sun Z."/>
            <person name="Zhou Y."/>
            <person name="Li H."/>
        </authorList>
    </citation>
    <scope>NUCLEOTIDE SEQUENCE [LARGE SCALE GENOMIC DNA]</scope>
    <source>
        <strain evidence="14 15">PDB-F2</strain>
    </source>
</reference>
<dbReference type="Pfam" id="PF01625">
    <property type="entry name" value="PMSR"/>
    <property type="match status" value="1"/>
</dbReference>
<dbReference type="KEGG" id="vhl:BME96_10050"/>
<dbReference type="InterPro" id="IPR002579">
    <property type="entry name" value="Met_Sox_Rdtase_MsrB_dom"/>
</dbReference>
<feature type="active site" evidence="12">
    <location>
        <position position="14"/>
    </location>
</feature>
<comment type="similarity">
    <text evidence="1 12">Belongs to the MsrA Met sulfoxide reductase family.</text>
</comment>
<dbReference type="SUPFAM" id="SSF55068">
    <property type="entry name" value="Peptide methionine sulfoxide reductase"/>
    <property type="match status" value="1"/>
</dbReference>
<dbReference type="PROSITE" id="PS51790">
    <property type="entry name" value="MSRB"/>
    <property type="match status" value="1"/>
</dbReference>
<dbReference type="PANTHER" id="PTHR10173:SF59">
    <property type="entry name" value="PEPTIDE METHIONINE SULFOXIDE REDUCTASE MSRA_MSRB"/>
    <property type="match status" value="1"/>
</dbReference>
<comment type="catalytic activity">
    <reaction evidence="9 11">
        <text>L-methionyl-[protein] + [thioredoxin]-disulfide + H2O = L-methionyl-(R)-S-oxide-[protein] + [thioredoxin]-dithiol</text>
        <dbReference type="Rhea" id="RHEA:24164"/>
        <dbReference type="Rhea" id="RHEA-COMP:10698"/>
        <dbReference type="Rhea" id="RHEA-COMP:10700"/>
        <dbReference type="Rhea" id="RHEA-COMP:12313"/>
        <dbReference type="Rhea" id="RHEA-COMP:12314"/>
        <dbReference type="ChEBI" id="CHEBI:15377"/>
        <dbReference type="ChEBI" id="CHEBI:16044"/>
        <dbReference type="ChEBI" id="CHEBI:29950"/>
        <dbReference type="ChEBI" id="CHEBI:45764"/>
        <dbReference type="ChEBI" id="CHEBI:50058"/>
        <dbReference type="EC" id="1.8.4.12"/>
    </reaction>
</comment>
<protein>
    <recommendedName>
        <fullName evidence="11 12">Multifunctional fusion protein</fullName>
    </recommendedName>
    <domain>
        <recommendedName>
            <fullName evidence="12">Peptide methionine sulfoxide reductase MsrA</fullName>
            <shortName evidence="12">Protein-methionine-S-oxide reductase</shortName>
            <ecNumber evidence="12">1.8.4.11</ecNumber>
        </recommendedName>
        <alternativeName>
            <fullName evidence="12">Peptide-methionine (S)-S-oxide reductase</fullName>
            <shortName evidence="12">Peptide Met(O) reductase</shortName>
        </alternativeName>
    </domain>
    <domain>
        <recommendedName>
            <fullName evidence="11">Peptide methionine sulfoxide reductase MsrB</fullName>
            <ecNumber evidence="11">1.8.4.12</ecNumber>
        </recommendedName>
        <alternativeName>
            <fullName evidence="11">Peptide-methionine (R)-S-oxide reductase</fullName>
        </alternativeName>
    </domain>
</protein>
<comment type="catalytic activity">
    <reaction evidence="8 12">
        <text>L-methionyl-[protein] + [thioredoxin]-disulfide + H2O = L-methionyl-(S)-S-oxide-[protein] + [thioredoxin]-dithiol</text>
        <dbReference type="Rhea" id="RHEA:14217"/>
        <dbReference type="Rhea" id="RHEA-COMP:10698"/>
        <dbReference type="Rhea" id="RHEA-COMP:10700"/>
        <dbReference type="Rhea" id="RHEA-COMP:12313"/>
        <dbReference type="Rhea" id="RHEA-COMP:12315"/>
        <dbReference type="ChEBI" id="CHEBI:15377"/>
        <dbReference type="ChEBI" id="CHEBI:16044"/>
        <dbReference type="ChEBI" id="CHEBI:29950"/>
        <dbReference type="ChEBI" id="CHEBI:44120"/>
        <dbReference type="ChEBI" id="CHEBI:50058"/>
        <dbReference type="EC" id="1.8.4.11"/>
    </reaction>
</comment>
<dbReference type="InterPro" id="IPR011057">
    <property type="entry name" value="Mss4-like_sf"/>
</dbReference>
<dbReference type="Gene3D" id="3.30.1060.10">
    <property type="entry name" value="Peptide methionine sulphoxide reductase MsrA"/>
    <property type="match status" value="1"/>
</dbReference>
<dbReference type="InterPro" id="IPR028427">
    <property type="entry name" value="Met_Sox_Rdtase_MsrB"/>
</dbReference>
<organism evidence="14 15">
    <name type="scientific">Virgibacillus halodenitrificans</name>
    <name type="common">Bacillus halodenitrificans</name>
    <dbReference type="NCBI Taxonomy" id="1482"/>
    <lineage>
        <taxon>Bacteria</taxon>
        <taxon>Bacillati</taxon>
        <taxon>Bacillota</taxon>
        <taxon>Bacilli</taxon>
        <taxon>Bacillales</taxon>
        <taxon>Bacillaceae</taxon>
        <taxon>Virgibacillus</taxon>
    </lineage>
</organism>
<dbReference type="GeneID" id="71514735"/>
<feature type="active site" description="Nucleophile" evidence="11">
    <location>
        <position position="292"/>
    </location>
</feature>
<keyword evidence="5 11" id="KW-0560">Oxidoreductase</keyword>
<dbReference type="Gene3D" id="2.170.150.20">
    <property type="entry name" value="Peptide methionine sulfoxide reductase"/>
    <property type="match status" value="1"/>
</dbReference>
<sequence length="322" mass="37120">MKENIELATFAGGCFWCMVEPFDRRPGIIKVVSGYTGGDIENPTYEQVCSNKTGHVEAVQITFDPAIMSFEQLVETFWQQIDPTDAGGQFNDRGESYQTVIFYHNEQQRQIAEASKQKLNNSGKFNQPIATKILPATPFYEAEEKHQDYYKKQSFHYRLYKKGSGREDFIKSNWQPKIEKSELKKKLTPTQYQVTQENGTERPFQNEYWDNEEEGIYVDIVSGDVLFSSKDKFDAGCGWPSFTKPVDHYHIKENTDKSHGMIRTEVRSKNADSHLGHVFNDGPKEAGGLRYCMNSAAMRFIPKQKMDEEGYGQFHYLFHSSN</sequence>
<evidence type="ECO:0000256" key="3">
    <source>
        <dbReference type="ARBA" id="ARBA00008076"/>
    </source>
</evidence>
<evidence type="ECO:0000259" key="13">
    <source>
        <dbReference type="PROSITE" id="PS51790"/>
    </source>
</evidence>
<evidence type="ECO:0000256" key="4">
    <source>
        <dbReference type="ARBA" id="ARBA00011017"/>
    </source>
</evidence>
<evidence type="ECO:0000256" key="1">
    <source>
        <dbReference type="ARBA" id="ARBA00005591"/>
    </source>
</evidence>
<evidence type="ECO:0000313" key="15">
    <source>
        <dbReference type="Proteomes" id="UP000182945"/>
    </source>
</evidence>
<dbReference type="InterPro" id="IPR002569">
    <property type="entry name" value="Met_Sox_Rdtase_MsrA_dom"/>
</dbReference>
<dbReference type="FunFam" id="3.30.1060.10:FF:000003">
    <property type="entry name" value="Peptide methionine sulfoxide reductase MsrA"/>
    <property type="match status" value="1"/>
</dbReference>
<comment type="function">
    <text evidence="7 12">Has an important function as a repair enzyme for proteins that have been inactivated by oxidation. Catalyzes the reversible oxidation-reduction of methionine sulfoxide in proteins to methionine.</text>
</comment>
<dbReference type="NCBIfam" id="TIGR00401">
    <property type="entry name" value="msrA"/>
    <property type="match status" value="1"/>
</dbReference>
<dbReference type="NCBIfam" id="TIGR00357">
    <property type="entry name" value="peptide-methionine (R)-S-oxide reductase MsrB"/>
    <property type="match status" value="1"/>
</dbReference>
<dbReference type="RefSeq" id="WP_060681286.1">
    <property type="nucleotide sequence ID" value="NZ_CP017962.1"/>
</dbReference>
<dbReference type="EC" id="1.8.4.11" evidence="12"/>
<dbReference type="FunFam" id="2.170.150.20:FF:000003">
    <property type="entry name" value="Peptide methionine sulfoxide reductase MsrB"/>
    <property type="match status" value="1"/>
</dbReference>
<feature type="domain" description="MsrB" evidence="13">
    <location>
        <begin position="180"/>
        <end position="303"/>
    </location>
</feature>
<comment type="similarity">
    <text evidence="4">In the N-terminal section; belongs to the MsrA Met sulfoxide reductase family.</text>
</comment>
<dbReference type="Pfam" id="PF01641">
    <property type="entry name" value="SelR"/>
    <property type="match status" value="1"/>
</dbReference>
<comment type="similarity">
    <text evidence="2 11">Belongs to the MsrB Met sulfoxide reductase family.</text>
</comment>
<dbReference type="EMBL" id="CP017962">
    <property type="protein sequence ID" value="APC48494.1"/>
    <property type="molecule type" value="Genomic_DNA"/>
</dbReference>
<dbReference type="GO" id="GO:0005737">
    <property type="term" value="C:cytoplasm"/>
    <property type="evidence" value="ECO:0007669"/>
    <property type="project" value="TreeGrafter"/>
</dbReference>
<dbReference type="HAMAP" id="MF_01401">
    <property type="entry name" value="MsrA"/>
    <property type="match status" value="1"/>
</dbReference>